<comment type="caution">
    <text evidence="2">The sequence shown here is derived from an EMBL/GenBank/DDBJ whole genome shotgun (WGS) entry which is preliminary data.</text>
</comment>
<feature type="signal peptide" evidence="1">
    <location>
        <begin position="1"/>
        <end position="18"/>
    </location>
</feature>
<dbReference type="Proteomes" id="UP000054826">
    <property type="component" value="Unassembled WGS sequence"/>
</dbReference>
<evidence type="ECO:0000313" key="2">
    <source>
        <dbReference type="EMBL" id="KRZ17183.1"/>
    </source>
</evidence>
<proteinExistence type="predicted"/>
<dbReference type="EMBL" id="JYDV01000497">
    <property type="protein sequence ID" value="KRZ17183.1"/>
    <property type="molecule type" value="Genomic_DNA"/>
</dbReference>
<keyword evidence="1" id="KW-0732">Signal</keyword>
<organism evidence="2 3">
    <name type="scientific">Trichinella pseudospiralis</name>
    <name type="common">Parasitic roundworm</name>
    <dbReference type="NCBI Taxonomy" id="6337"/>
    <lineage>
        <taxon>Eukaryota</taxon>
        <taxon>Metazoa</taxon>
        <taxon>Ecdysozoa</taxon>
        <taxon>Nematoda</taxon>
        <taxon>Enoplea</taxon>
        <taxon>Dorylaimia</taxon>
        <taxon>Trichinellida</taxon>
        <taxon>Trichinellidae</taxon>
        <taxon>Trichinella</taxon>
    </lineage>
</organism>
<name>A0A0V1I320_TRIPS</name>
<protein>
    <submittedName>
        <fullName evidence="2">Uncharacterized protein</fullName>
    </submittedName>
</protein>
<feature type="chain" id="PRO_5006879647" evidence="1">
    <location>
        <begin position="19"/>
        <end position="41"/>
    </location>
</feature>
<accession>A0A0V1I320</accession>
<dbReference type="AlphaFoldDB" id="A0A0V1I320"/>
<gene>
    <name evidence="2" type="ORF">T4C_7692</name>
</gene>
<sequence>MTLFDFLTLAIQLPEAAATDYTAAAELSLTVGIHLIRLDSI</sequence>
<evidence type="ECO:0000256" key="1">
    <source>
        <dbReference type="SAM" id="SignalP"/>
    </source>
</evidence>
<reference evidence="2 3" key="1">
    <citation type="submission" date="2015-01" db="EMBL/GenBank/DDBJ databases">
        <title>Evolution of Trichinella species and genotypes.</title>
        <authorList>
            <person name="Korhonen P.K."/>
            <person name="Edoardo P."/>
            <person name="Giuseppe L.R."/>
            <person name="Gasser R.B."/>
        </authorList>
    </citation>
    <scope>NUCLEOTIDE SEQUENCE [LARGE SCALE GENOMIC DNA]</scope>
    <source>
        <strain evidence="2">ISS176</strain>
    </source>
</reference>
<evidence type="ECO:0000313" key="3">
    <source>
        <dbReference type="Proteomes" id="UP000054826"/>
    </source>
</evidence>